<feature type="region of interest" description="Disordered" evidence="2">
    <location>
        <begin position="133"/>
        <end position="152"/>
    </location>
</feature>
<evidence type="ECO:0000256" key="1">
    <source>
        <dbReference type="ARBA" id="ARBA00022737"/>
    </source>
</evidence>
<dbReference type="Gene3D" id="1.20.5.320">
    <property type="entry name" value="6-Phosphogluconate Dehydrogenase, domain 3"/>
    <property type="match status" value="1"/>
</dbReference>
<organism evidence="3 4">
    <name type="scientific">Ancylostoma duodenale</name>
    <dbReference type="NCBI Taxonomy" id="51022"/>
    <lineage>
        <taxon>Eukaryota</taxon>
        <taxon>Metazoa</taxon>
        <taxon>Ecdysozoa</taxon>
        <taxon>Nematoda</taxon>
        <taxon>Chromadorea</taxon>
        <taxon>Rhabditida</taxon>
        <taxon>Rhabditina</taxon>
        <taxon>Rhabditomorpha</taxon>
        <taxon>Strongyloidea</taxon>
        <taxon>Ancylostomatidae</taxon>
        <taxon>Ancylostomatinae</taxon>
        <taxon>Ancylostoma</taxon>
    </lineage>
</organism>
<dbReference type="EMBL" id="KN730442">
    <property type="protein sequence ID" value="KIH61047.1"/>
    <property type="molecule type" value="Genomic_DNA"/>
</dbReference>
<accession>A0A0C2DF34</accession>
<reference evidence="3 4" key="1">
    <citation type="submission" date="2013-12" db="EMBL/GenBank/DDBJ databases">
        <title>Draft genome of the parsitic nematode Ancylostoma duodenale.</title>
        <authorList>
            <person name="Mitreva M."/>
        </authorList>
    </citation>
    <scope>NUCLEOTIDE SEQUENCE [LARGE SCALE GENOMIC DNA]</scope>
    <source>
        <strain evidence="3 4">Zhejiang</strain>
    </source>
</reference>
<keyword evidence="1" id="KW-0677">Repeat</keyword>
<dbReference type="Proteomes" id="UP000054047">
    <property type="component" value="Unassembled WGS sequence"/>
</dbReference>
<feature type="compositionally biased region" description="Basic residues" evidence="2">
    <location>
        <begin position="143"/>
        <end position="152"/>
    </location>
</feature>
<gene>
    <name evidence="3" type="ORF">ANCDUO_08690</name>
</gene>
<name>A0A0C2DF34_9BILA</name>
<sequence>MPYFRVVSNPYLIGSETSAYGSPGYSGAVEYEIQAEAVEKVPECKCSLTTSCPAGPPGPKGSPGAHGSDGEDGSAGIDGKEPAVYEELLASLAFQAEMEIQGHPVGQTSGTMGAEGPPGVDGELGPVGAPGMDGIKGQGKTGAKVKAHLPTM</sequence>
<dbReference type="OrthoDB" id="5864805at2759"/>
<evidence type="ECO:0000313" key="3">
    <source>
        <dbReference type="EMBL" id="KIH61047.1"/>
    </source>
</evidence>
<evidence type="ECO:0000256" key="2">
    <source>
        <dbReference type="SAM" id="MobiDB-lite"/>
    </source>
</evidence>
<keyword evidence="4" id="KW-1185">Reference proteome</keyword>
<dbReference type="PANTHER" id="PTHR24637:SF417">
    <property type="entry name" value="COL_CUTICLE_N DOMAIN-CONTAINING PROTEIN"/>
    <property type="match status" value="1"/>
</dbReference>
<dbReference type="AlphaFoldDB" id="A0A0C2DF34"/>
<protein>
    <recommendedName>
        <fullName evidence="5">Collagen triple helix repeat protein</fullName>
    </recommendedName>
</protein>
<feature type="region of interest" description="Disordered" evidence="2">
    <location>
        <begin position="51"/>
        <end position="82"/>
    </location>
</feature>
<proteinExistence type="predicted"/>
<dbReference type="PANTHER" id="PTHR24637">
    <property type="entry name" value="COLLAGEN"/>
    <property type="match status" value="1"/>
</dbReference>
<evidence type="ECO:0000313" key="4">
    <source>
        <dbReference type="Proteomes" id="UP000054047"/>
    </source>
</evidence>
<evidence type="ECO:0008006" key="5">
    <source>
        <dbReference type="Google" id="ProtNLM"/>
    </source>
</evidence>